<keyword evidence="4" id="KW-1185">Reference proteome</keyword>
<gene>
    <name evidence="3" type="ORF">FYJ57_11410</name>
</gene>
<dbReference type="AlphaFoldDB" id="A0A7X2P4F4"/>
<evidence type="ECO:0000313" key="4">
    <source>
        <dbReference type="Proteomes" id="UP000440513"/>
    </source>
</evidence>
<keyword evidence="1" id="KW-0472">Membrane</keyword>
<accession>A0A7X2P4F4</accession>
<organism evidence="3 4">
    <name type="scientific">Oliverpabstia intestinalis</name>
    <dbReference type="NCBI Taxonomy" id="2606633"/>
    <lineage>
        <taxon>Bacteria</taxon>
        <taxon>Bacillati</taxon>
        <taxon>Bacillota</taxon>
        <taxon>Clostridia</taxon>
        <taxon>Lachnospirales</taxon>
        <taxon>Lachnospiraceae</taxon>
        <taxon>Oliverpabstia</taxon>
    </lineage>
</organism>
<reference evidence="3 4" key="1">
    <citation type="submission" date="2019-08" db="EMBL/GenBank/DDBJ databases">
        <title>In-depth cultivation of the pig gut microbiome towards novel bacterial diversity and tailored functional studies.</title>
        <authorList>
            <person name="Wylensek D."/>
            <person name="Hitch T.C.A."/>
            <person name="Clavel T."/>
        </authorList>
    </citation>
    <scope>NUCLEOTIDE SEQUENCE [LARGE SCALE GENOMIC DNA]</scope>
    <source>
        <strain evidence="3 4">BSM-380-WT-5A</strain>
    </source>
</reference>
<sequence length="220" mass="24812">MILSKLYNEIMENIYLTPETKEQILCHVSERERKAKVQNMKKWTKYISVAACCALVVGAAYGIHTLHPDKTVSEEEDMTTADMVDDGAQIANPMKEYGSAEELSDAVGFTVREIGELPFTVKETLYFTYDDTLAEIRYTGDDQEVYFRKSQGEDEDNSGVYNTYSQTTTITVGDTEITCKGESDAYELAIWKKDGYSYSISLQTGISLEELQAMIETVEK</sequence>
<evidence type="ECO:0000259" key="2">
    <source>
        <dbReference type="Pfam" id="PF14285"/>
    </source>
</evidence>
<dbReference type="Proteomes" id="UP000440513">
    <property type="component" value="Unassembled WGS sequence"/>
</dbReference>
<protein>
    <submittedName>
        <fullName evidence="3">DUF4367 domain-containing protein</fullName>
    </submittedName>
</protein>
<evidence type="ECO:0000256" key="1">
    <source>
        <dbReference type="SAM" id="Phobius"/>
    </source>
</evidence>
<dbReference type="InterPro" id="IPR025377">
    <property type="entry name" value="DUF4367"/>
</dbReference>
<comment type="caution">
    <text evidence="3">The sequence shown here is derived from an EMBL/GenBank/DDBJ whole genome shotgun (WGS) entry which is preliminary data.</text>
</comment>
<feature type="transmembrane region" description="Helical" evidence="1">
    <location>
        <begin position="43"/>
        <end position="63"/>
    </location>
</feature>
<evidence type="ECO:0000313" key="3">
    <source>
        <dbReference type="EMBL" id="MST67307.1"/>
    </source>
</evidence>
<feature type="domain" description="DUF4367" evidence="2">
    <location>
        <begin position="130"/>
        <end position="218"/>
    </location>
</feature>
<proteinExistence type="predicted"/>
<name>A0A7X2P4F4_9FIRM</name>
<keyword evidence="1" id="KW-0812">Transmembrane</keyword>
<dbReference type="EMBL" id="VUMS01000022">
    <property type="protein sequence ID" value="MST67307.1"/>
    <property type="molecule type" value="Genomic_DNA"/>
</dbReference>
<dbReference type="Pfam" id="PF14285">
    <property type="entry name" value="DUF4367"/>
    <property type="match status" value="1"/>
</dbReference>
<keyword evidence="1" id="KW-1133">Transmembrane helix</keyword>